<dbReference type="Proteomes" id="UP001163387">
    <property type="component" value="Chromosome"/>
</dbReference>
<sequence>MTNVKIFNYNNTKWEYIITYKQQKHMYLKVRNDQIIISAPFFMQEKLIEDFILKSLPKILKKKTILKPNIVINNNDSYLYFLSKKYKLITKYHSKKTIIYFEFNNLVVCTNIQDDKQILIKIQKFLKEESKNIFMSRLQYWSEIMNIEFSVLKIRSLLNKWGVCQPNTKIITLNYKLIHFDYAVIDYVIIHELTHIIHAHHKKTFWNFVAQYCPDFQDCQKILKQGVMDETNNLT</sequence>
<evidence type="ECO:0000313" key="3">
    <source>
        <dbReference type="Proteomes" id="UP001163387"/>
    </source>
</evidence>
<evidence type="ECO:0000259" key="1">
    <source>
        <dbReference type="Pfam" id="PF01863"/>
    </source>
</evidence>
<gene>
    <name evidence="2" type="ORF">SHM_06350</name>
</gene>
<proteinExistence type="predicted"/>
<dbReference type="InterPro" id="IPR002725">
    <property type="entry name" value="YgjP-like_metallopeptidase"/>
</dbReference>
<dbReference type="PANTHER" id="PTHR30399:SF1">
    <property type="entry name" value="UTP PYROPHOSPHATASE"/>
    <property type="match status" value="1"/>
</dbReference>
<dbReference type="InterPro" id="IPR053136">
    <property type="entry name" value="UTP_pyrophosphatase-like"/>
</dbReference>
<name>A0ABN6SVW3_9MOLU</name>
<dbReference type="PANTHER" id="PTHR30399">
    <property type="entry name" value="UNCHARACTERIZED PROTEIN YGJP"/>
    <property type="match status" value="1"/>
</dbReference>
<protein>
    <recommendedName>
        <fullName evidence="1">YgjP-like metallopeptidase domain-containing protein</fullName>
    </recommendedName>
</protein>
<reference evidence="2 3" key="1">
    <citation type="journal article" date="2022" name="Front. Microbiol.">
        <title>Male-killing mechanisms vary between Spiroplasma species.</title>
        <authorList>
            <person name="Arai H."/>
            <person name="Inoue M."/>
            <person name="Kageyama D."/>
        </authorList>
    </citation>
    <scope>NUCLEOTIDE SEQUENCE [LARGE SCALE GENOMIC DNA]</scope>
    <source>
        <strain evidence="3">sHm</strain>
    </source>
</reference>
<dbReference type="RefSeq" id="WP_281749158.1">
    <property type="nucleotide sequence ID" value="NZ_AP026933.1"/>
</dbReference>
<dbReference type="Pfam" id="PF01863">
    <property type="entry name" value="YgjP-like"/>
    <property type="match status" value="1"/>
</dbReference>
<dbReference type="CDD" id="cd07344">
    <property type="entry name" value="M48_yhfN_like"/>
    <property type="match status" value="1"/>
</dbReference>
<evidence type="ECO:0000313" key="2">
    <source>
        <dbReference type="EMBL" id="BDT02989.1"/>
    </source>
</evidence>
<feature type="domain" description="YgjP-like metallopeptidase" evidence="1">
    <location>
        <begin position="24"/>
        <end position="225"/>
    </location>
</feature>
<accession>A0ABN6SVW3</accession>
<organism evidence="2 3">
    <name type="scientific">Spiroplasma ixodetis</name>
    <dbReference type="NCBI Taxonomy" id="2141"/>
    <lineage>
        <taxon>Bacteria</taxon>
        <taxon>Bacillati</taxon>
        <taxon>Mycoplasmatota</taxon>
        <taxon>Mollicutes</taxon>
        <taxon>Entomoplasmatales</taxon>
        <taxon>Spiroplasmataceae</taxon>
        <taxon>Spiroplasma</taxon>
    </lineage>
</organism>
<keyword evidence="3" id="KW-1185">Reference proteome</keyword>
<dbReference type="EMBL" id="AP026933">
    <property type="protein sequence ID" value="BDT02989.1"/>
    <property type="molecule type" value="Genomic_DNA"/>
</dbReference>
<dbReference type="Gene3D" id="3.30.2010.10">
    <property type="entry name" value="Metalloproteases ('zincins'), catalytic domain"/>
    <property type="match status" value="1"/>
</dbReference>